<evidence type="ECO:0000256" key="1">
    <source>
        <dbReference type="PROSITE-ProRule" id="PRU00047"/>
    </source>
</evidence>
<dbReference type="PANTHER" id="PTHR31973">
    <property type="entry name" value="POLYPROTEIN, PUTATIVE-RELATED"/>
    <property type="match status" value="1"/>
</dbReference>
<dbReference type="Proteomes" id="UP000288805">
    <property type="component" value="Unassembled WGS sequence"/>
</dbReference>
<evidence type="ECO:0000259" key="2">
    <source>
        <dbReference type="PROSITE" id="PS50158"/>
    </source>
</evidence>
<sequence>MISRDHRHASCWLIGESIREIYQGVGHQYRPKDIVADIRNKFGVGISYGKTWRAREFALSSIRGSLEESYSALPSYCYVLEHKNLDTITESIYLPGHQRDWMILDDISSRVVLPPKTRRLAGIPRNERILSGGESKHRWRCGRCGDYGHNRKSCK</sequence>
<dbReference type="GO" id="GO:0003676">
    <property type="term" value="F:nucleic acid binding"/>
    <property type="evidence" value="ECO:0007669"/>
    <property type="project" value="InterPro"/>
</dbReference>
<keyword evidence="1" id="KW-0863">Zinc-finger</keyword>
<gene>
    <name evidence="3" type="ORF">CK203_080126</name>
</gene>
<dbReference type="PANTHER" id="PTHR31973:SF187">
    <property type="entry name" value="MUTATOR TRANSPOSASE MUDRA PROTEIN"/>
    <property type="match status" value="1"/>
</dbReference>
<proteinExistence type="predicted"/>
<dbReference type="InterPro" id="IPR001878">
    <property type="entry name" value="Znf_CCHC"/>
</dbReference>
<evidence type="ECO:0000313" key="3">
    <source>
        <dbReference type="EMBL" id="RVW54259.1"/>
    </source>
</evidence>
<protein>
    <recommendedName>
        <fullName evidence="2">CCHC-type domain-containing protein</fullName>
    </recommendedName>
</protein>
<dbReference type="PROSITE" id="PS50158">
    <property type="entry name" value="ZF_CCHC"/>
    <property type="match status" value="1"/>
</dbReference>
<comment type="caution">
    <text evidence="3">The sequence shown here is derived from an EMBL/GenBank/DDBJ whole genome shotgun (WGS) entry which is preliminary data.</text>
</comment>
<dbReference type="AlphaFoldDB" id="A0A438F2N0"/>
<dbReference type="EMBL" id="QGNW01001129">
    <property type="protein sequence ID" value="RVW54259.1"/>
    <property type="molecule type" value="Genomic_DNA"/>
</dbReference>
<keyword evidence="1" id="KW-0862">Zinc</keyword>
<feature type="domain" description="CCHC-type" evidence="2">
    <location>
        <begin position="140"/>
        <end position="155"/>
    </location>
</feature>
<keyword evidence="1" id="KW-0479">Metal-binding</keyword>
<name>A0A438F2N0_VITVI</name>
<organism evidence="3 4">
    <name type="scientific">Vitis vinifera</name>
    <name type="common">Grape</name>
    <dbReference type="NCBI Taxonomy" id="29760"/>
    <lineage>
        <taxon>Eukaryota</taxon>
        <taxon>Viridiplantae</taxon>
        <taxon>Streptophyta</taxon>
        <taxon>Embryophyta</taxon>
        <taxon>Tracheophyta</taxon>
        <taxon>Spermatophyta</taxon>
        <taxon>Magnoliopsida</taxon>
        <taxon>eudicotyledons</taxon>
        <taxon>Gunneridae</taxon>
        <taxon>Pentapetalae</taxon>
        <taxon>rosids</taxon>
        <taxon>Vitales</taxon>
        <taxon>Vitaceae</taxon>
        <taxon>Viteae</taxon>
        <taxon>Vitis</taxon>
    </lineage>
</organism>
<evidence type="ECO:0000313" key="4">
    <source>
        <dbReference type="Proteomes" id="UP000288805"/>
    </source>
</evidence>
<dbReference type="GO" id="GO:0008270">
    <property type="term" value="F:zinc ion binding"/>
    <property type="evidence" value="ECO:0007669"/>
    <property type="project" value="UniProtKB-KW"/>
</dbReference>
<reference evidence="3 4" key="1">
    <citation type="journal article" date="2018" name="PLoS Genet.">
        <title>Population sequencing reveals clonal diversity and ancestral inbreeding in the grapevine cultivar Chardonnay.</title>
        <authorList>
            <person name="Roach M.J."/>
            <person name="Johnson D.L."/>
            <person name="Bohlmann J."/>
            <person name="van Vuuren H.J."/>
            <person name="Jones S.J."/>
            <person name="Pretorius I.S."/>
            <person name="Schmidt S.A."/>
            <person name="Borneman A.R."/>
        </authorList>
    </citation>
    <scope>NUCLEOTIDE SEQUENCE [LARGE SCALE GENOMIC DNA]</scope>
    <source>
        <strain evidence="4">cv. Chardonnay</strain>
        <tissue evidence="3">Leaf</tissue>
    </source>
</reference>
<accession>A0A438F2N0</accession>